<dbReference type="Proteomes" id="UP001062846">
    <property type="component" value="Chromosome 13"/>
</dbReference>
<reference evidence="1" key="1">
    <citation type="submission" date="2022-02" db="EMBL/GenBank/DDBJ databases">
        <title>Plant Genome Project.</title>
        <authorList>
            <person name="Zhang R.-G."/>
        </authorList>
    </citation>
    <scope>NUCLEOTIDE SEQUENCE</scope>
    <source>
        <strain evidence="1">AT1</strain>
    </source>
</reference>
<dbReference type="EMBL" id="CM046400">
    <property type="protein sequence ID" value="KAI8524628.1"/>
    <property type="molecule type" value="Genomic_DNA"/>
</dbReference>
<organism evidence="1 2">
    <name type="scientific">Rhododendron molle</name>
    <name type="common">Chinese azalea</name>
    <name type="synonym">Azalea mollis</name>
    <dbReference type="NCBI Taxonomy" id="49168"/>
    <lineage>
        <taxon>Eukaryota</taxon>
        <taxon>Viridiplantae</taxon>
        <taxon>Streptophyta</taxon>
        <taxon>Embryophyta</taxon>
        <taxon>Tracheophyta</taxon>
        <taxon>Spermatophyta</taxon>
        <taxon>Magnoliopsida</taxon>
        <taxon>eudicotyledons</taxon>
        <taxon>Gunneridae</taxon>
        <taxon>Pentapetalae</taxon>
        <taxon>asterids</taxon>
        <taxon>Ericales</taxon>
        <taxon>Ericaceae</taxon>
        <taxon>Ericoideae</taxon>
        <taxon>Rhodoreae</taxon>
        <taxon>Rhododendron</taxon>
    </lineage>
</organism>
<accession>A0ACC0L7A4</accession>
<evidence type="ECO:0000313" key="2">
    <source>
        <dbReference type="Proteomes" id="UP001062846"/>
    </source>
</evidence>
<protein>
    <submittedName>
        <fullName evidence="1">Uncharacterized protein</fullName>
    </submittedName>
</protein>
<comment type="caution">
    <text evidence="1">The sequence shown here is derived from an EMBL/GenBank/DDBJ whole genome shotgun (WGS) entry which is preliminary data.</text>
</comment>
<name>A0ACC0L7A4_RHOML</name>
<keyword evidence="2" id="KW-1185">Reference proteome</keyword>
<gene>
    <name evidence="1" type="ORF">RHMOL_Rhmol13G0163400</name>
</gene>
<sequence>MPFVSVHRRQNLVAVVHLCFTSSSTSINLRFRSIHLRHSASSSPSKPFVHPRCRQSPRFDSIHSTWTCAYINL</sequence>
<proteinExistence type="predicted"/>
<evidence type="ECO:0000313" key="1">
    <source>
        <dbReference type="EMBL" id="KAI8524628.1"/>
    </source>
</evidence>